<organism evidence="8 9">
    <name type="scientific">Kaistia terrae</name>
    <dbReference type="NCBI Taxonomy" id="537017"/>
    <lineage>
        <taxon>Bacteria</taxon>
        <taxon>Pseudomonadati</taxon>
        <taxon>Pseudomonadota</taxon>
        <taxon>Alphaproteobacteria</taxon>
        <taxon>Hyphomicrobiales</taxon>
        <taxon>Kaistiaceae</taxon>
        <taxon>Kaistia</taxon>
    </lineage>
</organism>
<protein>
    <submittedName>
        <fullName evidence="8">Tyrosine-type recombinase/integrase</fullName>
    </submittedName>
</protein>
<feature type="domain" description="Tyr recombinase" evidence="6">
    <location>
        <begin position="190"/>
        <end position="366"/>
    </location>
</feature>
<dbReference type="Pfam" id="PF00589">
    <property type="entry name" value="Phage_integrase"/>
    <property type="match status" value="1"/>
</dbReference>
<dbReference type="InterPro" id="IPR053876">
    <property type="entry name" value="Phage_int_M"/>
</dbReference>
<dbReference type="Proteomes" id="UP001596150">
    <property type="component" value="Unassembled WGS sequence"/>
</dbReference>
<evidence type="ECO:0000256" key="1">
    <source>
        <dbReference type="ARBA" id="ARBA00008857"/>
    </source>
</evidence>
<evidence type="ECO:0000256" key="5">
    <source>
        <dbReference type="PROSITE-ProRule" id="PRU01248"/>
    </source>
</evidence>
<dbReference type="PANTHER" id="PTHR30629:SF2">
    <property type="entry name" value="PROPHAGE INTEGRASE INTS-RELATED"/>
    <property type="match status" value="1"/>
</dbReference>
<dbReference type="InterPro" id="IPR013762">
    <property type="entry name" value="Integrase-like_cat_sf"/>
</dbReference>
<dbReference type="PANTHER" id="PTHR30629">
    <property type="entry name" value="PROPHAGE INTEGRASE"/>
    <property type="match status" value="1"/>
</dbReference>
<evidence type="ECO:0000259" key="6">
    <source>
        <dbReference type="PROSITE" id="PS51898"/>
    </source>
</evidence>
<dbReference type="EMBL" id="JBHSML010000004">
    <property type="protein sequence ID" value="MFC5517063.1"/>
    <property type="molecule type" value="Genomic_DNA"/>
</dbReference>
<dbReference type="Gene3D" id="1.10.443.10">
    <property type="entry name" value="Intergrase catalytic core"/>
    <property type="match status" value="1"/>
</dbReference>
<dbReference type="SUPFAM" id="SSF56349">
    <property type="entry name" value="DNA breaking-rejoining enzymes"/>
    <property type="match status" value="1"/>
</dbReference>
<accession>A0ABW0PXG9</accession>
<evidence type="ECO:0000256" key="4">
    <source>
        <dbReference type="ARBA" id="ARBA00023172"/>
    </source>
</evidence>
<dbReference type="InterPro" id="IPR002104">
    <property type="entry name" value="Integrase_catalytic"/>
</dbReference>
<reference evidence="9" key="1">
    <citation type="journal article" date="2019" name="Int. J. Syst. Evol. Microbiol.">
        <title>The Global Catalogue of Microorganisms (GCM) 10K type strain sequencing project: providing services to taxonomists for standard genome sequencing and annotation.</title>
        <authorList>
            <consortium name="The Broad Institute Genomics Platform"/>
            <consortium name="The Broad Institute Genome Sequencing Center for Infectious Disease"/>
            <person name="Wu L."/>
            <person name="Ma J."/>
        </authorList>
    </citation>
    <scope>NUCLEOTIDE SEQUENCE [LARGE SCALE GENOMIC DNA]</scope>
    <source>
        <strain evidence="9">KACC 12633</strain>
    </source>
</reference>
<comment type="caution">
    <text evidence="8">The sequence shown here is derived from an EMBL/GenBank/DDBJ whole genome shotgun (WGS) entry which is preliminary data.</text>
</comment>
<sequence length="385" mass="42349">MLVRTAQEPGKYFDGQGLYLRVEPNGSRFWVQRITIRGKRCELGLGSPSLVSLAEARTIALDNRKLARAGGDPLASKREAAAVLSFEDAARKVHEMHSPTWKNSKHAAQFISTLETYAFPRLGRLKVPEVTTADVLAVLSPIWVEKAETARRVRQRIGTVMKWAIAQGWRQDNPAENIARALPKAETAKANRKALPYAEVAGCIEAVKASGAGLATKAALELLVLTASRSGEVRLAAWSEFDLKAKVWEIPAERMKMKRLHRVPLSSRALALLDQAKALDDGSGLVFPGTKAGKPLSDMTLSKLVKELGFPVDVHGFRTSFRTWAQERTTFPREVAEAALAHAVGDAVEQAYARSDVFEKRRKMMDAWASFLAERGNNNVVRIGA</sequence>
<dbReference type="PROSITE" id="PS51898">
    <property type="entry name" value="TYR_RECOMBINASE"/>
    <property type="match status" value="1"/>
</dbReference>
<dbReference type="Pfam" id="PF22022">
    <property type="entry name" value="Phage_int_M"/>
    <property type="match status" value="1"/>
</dbReference>
<evidence type="ECO:0000256" key="3">
    <source>
        <dbReference type="ARBA" id="ARBA00023125"/>
    </source>
</evidence>
<evidence type="ECO:0000259" key="7">
    <source>
        <dbReference type="PROSITE" id="PS51900"/>
    </source>
</evidence>
<dbReference type="RefSeq" id="WP_266345344.1">
    <property type="nucleotide sequence ID" value="NZ_JAPKNH010000008.1"/>
</dbReference>
<dbReference type="Gene3D" id="1.10.150.130">
    <property type="match status" value="1"/>
</dbReference>
<evidence type="ECO:0000313" key="9">
    <source>
        <dbReference type="Proteomes" id="UP001596150"/>
    </source>
</evidence>
<dbReference type="CDD" id="cd00801">
    <property type="entry name" value="INT_P4_C"/>
    <property type="match status" value="1"/>
</dbReference>
<keyword evidence="3 5" id="KW-0238">DNA-binding</keyword>
<feature type="domain" description="Core-binding (CB)" evidence="7">
    <location>
        <begin position="84"/>
        <end position="165"/>
    </location>
</feature>
<dbReference type="Pfam" id="PF13356">
    <property type="entry name" value="Arm-DNA-bind_3"/>
    <property type="match status" value="1"/>
</dbReference>
<dbReference type="InterPro" id="IPR044068">
    <property type="entry name" value="CB"/>
</dbReference>
<dbReference type="PROSITE" id="PS51900">
    <property type="entry name" value="CB"/>
    <property type="match status" value="1"/>
</dbReference>
<keyword evidence="9" id="KW-1185">Reference proteome</keyword>
<dbReference type="InterPro" id="IPR011010">
    <property type="entry name" value="DNA_brk_join_enz"/>
</dbReference>
<evidence type="ECO:0000313" key="8">
    <source>
        <dbReference type="EMBL" id="MFC5517063.1"/>
    </source>
</evidence>
<keyword evidence="4" id="KW-0233">DNA recombination</keyword>
<dbReference type="Gene3D" id="3.30.160.390">
    <property type="entry name" value="Integrase, DNA-binding domain"/>
    <property type="match status" value="1"/>
</dbReference>
<comment type="similarity">
    <text evidence="1">Belongs to the 'phage' integrase family.</text>
</comment>
<dbReference type="InterPro" id="IPR038488">
    <property type="entry name" value="Integrase_DNA-bd_sf"/>
</dbReference>
<gene>
    <name evidence="8" type="ORF">ACFPP9_14860</name>
</gene>
<proteinExistence type="inferred from homology"/>
<dbReference type="InterPro" id="IPR010998">
    <property type="entry name" value="Integrase_recombinase_N"/>
</dbReference>
<keyword evidence="2" id="KW-0229">DNA integration</keyword>
<evidence type="ECO:0000256" key="2">
    <source>
        <dbReference type="ARBA" id="ARBA00022908"/>
    </source>
</evidence>
<dbReference type="InterPro" id="IPR050808">
    <property type="entry name" value="Phage_Integrase"/>
</dbReference>
<dbReference type="InterPro" id="IPR025166">
    <property type="entry name" value="Integrase_DNA_bind_dom"/>
</dbReference>
<name>A0ABW0PXG9_9HYPH</name>